<comment type="caution">
    <text evidence="1">The sequence shown here is derived from an EMBL/GenBank/DDBJ whole genome shotgun (WGS) entry which is preliminary data.</text>
</comment>
<dbReference type="Proteomes" id="UP000570003">
    <property type="component" value="Unassembled WGS sequence"/>
</dbReference>
<proteinExistence type="predicted"/>
<protein>
    <submittedName>
        <fullName evidence="1">Tetratricopeptide repeat protein</fullName>
    </submittedName>
</protein>
<keyword evidence="2" id="KW-1185">Reference proteome</keyword>
<evidence type="ECO:0000313" key="1">
    <source>
        <dbReference type="EMBL" id="NKY15555.1"/>
    </source>
</evidence>
<gene>
    <name evidence="1" type="ORF">HGA06_15765</name>
</gene>
<dbReference type="RefSeq" id="WP_168439738.1">
    <property type="nucleotide sequence ID" value="NZ_JAAXOU010000189.1"/>
</dbReference>
<dbReference type="EMBL" id="JAAXOU010000189">
    <property type="protein sequence ID" value="NKY15555.1"/>
    <property type="molecule type" value="Genomic_DNA"/>
</dbReference>
<reference evidence="1 2" key="1">
    <citation type="submission" date="2020-04" db="EMBL/GenBank/DDBJ databases">
        <title>MicrobeNet Type strains.</title>
        <authorList>
            <person name="Nicholson A.C."/>
        </authorList>
    </citation>
    <scope>NUCLEOTIDE SEQUENCE [LARGE SCALE GENOMIC DNA]</scope>
    <source>
        <strain evidence="1 2">DSM 40738</strain>
    </source>
</reference>
<accession>A0AA44DFP0</accession>
<organism evidence="1 2">
    <name type="scientific">Streptomyces somaliensis (strain ATCC 33201 / DSM 40738 / JCM 12659 / KCTC 9044 / NCTC 11332 / NRRL B-12077 / IP 733)</name>
    <dbReference type="NCBI Taxonomy" id="1134445"/>
    <lineage>
        <taxon>Bacteria</taxon>
        <taxon>Bacillati</taxon>
        <taxon>Actinomycetota</taxon>
        <taxon>Actinomycetes</taxon>
        <taxon>Kitasatosporales</taxon>
        <taxon>Streptomycetaceae</taxon>
        <taxon>Streptomyces</taxon>
    </lineage>
</organism>
<name>A0AA44DFP0_STRE0</name>
<evidence type="ECO:0000313" key="2">
    <source>
        <dbReference type="Proteomes" id="UP000570003"/>
    </source>
</evidence>
<sequence>MERALGEALARTTSSPGRSFRRRGVILADLAAVGVRRCDPEQAVAYGGEAVALAEASSSGYVARRLQDLCDELAPLGRDPRVAELRGRIVALDTP</sequence>
<dbReference type="AlphaFoldDB" id="A0AA44DFP0"/>